<keyword evidence="1" id="KW-1133">Transmembrane helix</keyword>
<protein>
    <submittedName>
        <fullName evidence="2">DUF6587 family protein</fullName>
    </submittedName>
</protein>
<feature type="transmembrane region" description="Helical" evidence="1">
    <location>
        <begin position="6"/>
        <end position="24"/>
    </location>
</feature>
<organism evidence="2 3">
    <name type="scientific">Rhodanobacter humi</name>
    <dbReference type="NCBI Taxonomy" id="1888173"/>
    <lineage>
        <taxon>Bacteria</taxon>
        <taxon>Pseudomonadati</taxon>
        <taxon>Pseudomonadota</taxon>
        <taxon>Gammaproteobacteria</taxon>
        <taxon>Lysobacterales</taxon>
        <taxon>Rhodanobacteraceae</taxon>
        <taxon>Rhodanobacter</taxon>
    </lineage>
</organism>
<comment type="caution">
    <text evidence="2">The sequence shown here is derived from an EMBL/GenBank/DDBJ whole genome shotgun (WGS) entry which is preliminary data.</text>
</comment>
<gene>
    <name evidence="2" type="ORF">AB7878_14915</name>
</gene>
<evidence type="ECO:0000313" key="2">
    <source>
        <dbReference type="EMBL" id="MEY2183713.1"/>
    </source>
</evidence>
<keyword evidence="1" id="KW-0812">Transmembrane</keyword>
<keyword evidence="1" id="KW-0472">Membrane</keyword>
<accession>A0ABV4AWB4</accession>
<sequence length="117" mass="12411">MSTGLLIQYIVLGLIVVASVLVLIRKLAPQLSNRWLAAWSIRLARRDSRFSKALARRLQPKQATGNCADGCSTCGACGPKKPAAAAPAPIASRGPGASGQARMAVEPLPLHFRPRAR</sequence>
<dbReference type="InterPro" id="IPR046494">
    <property type="entry name" value="DUF6587"/>
</dbReference>
<keyword evidence="3" id="KW-1185">Reference proteome</keyword>
<evidence type="ECO:0000256" key="1">
    <source>
        <dbReference type="SAM" id="Phobius"/>
    </source>
</evidence>
<dbReference type="Pfam" id="PF20228">
    <property type="entry name" value="DUF6587"/>
    <property type="match status" value="1"/>
</dbReference>
<dbReference type="Proteomes" id="UP001562159">
    <property type="component" value="Unassembled WGS sequence"/>
</dbReference>
<evidence type="ECO:0000313" key="3">
    <source>
        <dbReference type="Proteomes" id="UP001562159"/>
    </source>
</evidence>
<name>A0ABV4AWB4_9GAMM</name>
<reference evidence="2 3" key="1">
    <citation type="submission" date="2024-07" db="EMBL/GenBank/DDBJ databases">
        <title>Molecular mechanisms and environmental adaptations of flagellar loss and biofilm growth of Rhodanobacter under environmental stress.</title>
        <authorList>
            <person name="Chen M."/>
        </authorList>
    </citation>
    <scope>NUCLEOTIDE SEQUENCE [LARGE SCALE GENOMIC DNA]</scope>
    <source>
        <strain evidence="2 3">RS22</strain>
    </source>
</reference>
<dbReference type="EMBL" id="JBGBPY010000001">
    <property type="protein sequence ID" value="MEY2183713.1"/>
    <property type="molecule type" value="Genomic_DNA"/>
</dbReference>
<proteinExistence type="predicted"/>